<protein>
    <submittedName>
        <fullName evidence="6">Crp/Fnr family transcriptional regulator</fullName>
    </submittedName>
</protein>
<dbReference type="Pfam" id="PF00027">
    <property type="entry name" value="cNMP_binding"/>
    <property type="match status" value="1"/>
</dbReference>
<dbReference type="SUPFAM" id="SSF46785">
    <property type="entry name" value="Winged helix' DNA-binding domain"/>
    <property type="match status" value="1"/>
</dbReference>
<dbReference type="InterPro" id="IPR012318">
    <property type="entry name" value="HTH_CRP"/>
</dbReference>
<dbReference type="PANTHER" id="PTHR24567">
    <property type="entry name" value="CRP FAMILY TRANSCRIPTIONAL REGULATORY PROTEIN"/>
    <property type="match status" value="1"/>
</dbReference>
<dbReference type="InterPro" id="IPR018490">
    <property type="entry name" value="cNMP-bd_dom_sf"/>
</dbReference>
<evidence type="ECO:0000259" key="5">
    <source>
        <dbReference type="PROSITE" id="PS51063"/>
    </source>
</evidence>
<dbReference type="PROSITE" id="PS50042">
    <property type="entry name" value="CNMP_BINDING_3"/>
    <property type="match status" value="1"/>
</dbReference>
<evidence type="ECO:0000256" key="2">
    <source>
        <dbReference type="ARBA" id="ARBA00023125"/>
    </source>
</evidence>
<keyword evidence="1" id="KW-0805">Transcription regulation</keyword>
<dbReference type="AlphaFoldDB" id="A0A9X5EAH9"/>
<sequence length="241" mass="27082">MLVSKNSHPADENQLLAILPREEYERLVTNMELVPLTFKQTLYAANESIEYVYFPKSGVVSLLTLMEDGTAVEVGTVGNEGMVGLPVFLGSNKIPGLAMAQIPGEAWRMRVDVFKNKVIPGSTLHDLLQRYTQALFNLISQIAACNRIHSVEERFCRWLLMTQDRVGSDEFPLTQEFLSQMLGVRRPTVSLSASVLQKAGLIRYVRGKMTILDREGLEASSCECYTIVKREFERLVGSDFD</sequence>
<dbReference type="InterPro" id="IPR014710">
    <property type="entry name" value="RmlC-like_jellyroll"/>
</dbReference>
<proteinExistence type="predicted"/>
<dbReference type="EMBL" id="JTJC03000017">
    <property type="protein sequence ID" value="NHC38320.1"/>
    <property type="molecule type" value="Genomic_DNA"/>
</dbReference>
<organism evidence="6 7">
    <name type="scientific">Scytonema millei VB511283</name>
    <dbReference type="NCBI Taxonomy" id="1245923"/>
    <lineage>
        <taxon>Bacteria</taxon>
        <taxon>Bacillati</taxon>
        <taxon>Cyanobacteriota</taxon>
        <taxon>Cyanophyceae</taxon>
        <taxon>Nostocales</taxon>
        <taxon>Scytonemataceae</taxon>
        <taxon>Scytonema</taxon>
    </lineage>
</organism>
<dbReference type="InterPro" id="IPR036388">
    <property type="entry name" value="WH-like_DNA-bd_sf"/>
</dbReference>
<dbReference type="PANTHER" id="PTHR24567:SF74">
    <property type="entry name" value="HTH-TYPE TRANSCRIPTIONAL REGULATOR ARCR"/>
    <property type="match status" value="1"/>
</dbReference>
<evidence type="ECO:0000256" key="3">
    <source>
        <dbReference type="ARBA" id="ARBA00023163"/>
    </source>
</evidence>
<keyword evidence="7" id="KW-1185">Reference proteome</keyword>
<gene>
    <name evidence="6" type="ORF">QH73_0027475</name>
</gene>
<dbReference type="SMART" id="SM00100">
    <property type="entry name" value="cNMP"/>
    <property type="match status" value="1"/>
</dbReference>
<keyword evidence="2" id="KW-0238">DNA-binding</keyword>
<reference evidence="6 7" key="1">
    <citation type="journal article" date="2015" name="Genome Announc.">
        <title>Draft Genome Sequence of the Terrestrial Cyanobacterium Scytonema millei VB511283, Isolated from Eastern India.</title>
        <authorList>
            <person name="Sen D."/>
            <person name="Chandrababunaidu M.M."/>
            <person name="Singh D."/>
            <person name="Sanghi N."/>
            <person name="Ghorai A."/>
            <person name="Mishra G.P."/>
            <person name="Madduluri M."/>
            <person name="Adhikary S.P."/>
            <person name="Tripathy S."/>
        </authorList>
    </citation>
    <scope>NUCLEOTIDE SEQUENCE [LARGE SCALE GENOMIC DNA]</scope>
    <source>
        <strain evidence="6 7">VB511283</strain>
    </source>
</reference>
<dbReference type="InterPro" id="IPR000595">
    <property type="entry name" value="cNMP-bd_dom"/>
</dbReference>
<dbReference type="Proteomes" id="UP000031532">
    <property type="component" value="Unassembled WGS sequence"/>
</dbReference>
<dbReference type="Gene3D" id="1.10.10.10">
    <property type="entry name" value="Winged helix-like DNA-binding domain superfamily/Winged helix DNA-binding domain"/>
    <property type="match status" value="1"/>
</dbReference>
<dbReference type="InterPro" id="IPR050397">
    <property type="entry name" value="Env_Response_Regulators"/>
</dbReference>
<dbReference type="PROSITE" id="PS51063">
    <property type="entry name" value="HTH_CRP_2"/>
    <property type="match status" value="1"/>
</dbReference>
<feature type="domain" description="HTH crp-type" evidence="5">
    <location>
        <begin position="149"/>
        <end position="215"/>
    </location>
</feature>
<dbReference type="Gene3D" id="2.60.120.10">
    <property type="entry name" value="Jelly Rolls"/>
    <property type="match status" value="1"/>
</dbReference>
<evidence type="ECO:0000313" key="6">
    <source>
        <dbReference type="EMBL" id="NHC38320.1"/>
    </source>
</evidence>
<comment type="caution">
    <text evidence="6">The sequence shown here is derived from an EMBL/GenBank/DDBJ whole genome shotgun (WGS) entry which is preliminary data.</text>
</comment>
<dbReference type="SUPFAM" id="SSF51206">
    <property type="entry name" value="cAMP-binding domain-like"/>
    <property type="match status" value="1"/>
</dbReference>
<dbReference type="CDD" id="cd00038">
    <property type="entry name" value="CAP_ED"/>
    <property type="match status" value="1"/>
</dbReference>
<keyword evidence="3" id="KW-0804">Transcription</keyword>
<accession>A0A9X5EAH9</accession>
<evidence type="ECO:0000256" key="1">
    <source>
        <dbReference type="ARBA" id="ARBA00023015"/>
    </source>
</evidence>
<dbReference type="OrthoDB" id="8969464at2"/>
<evidence type="ECO:0000313" key="7">
    <source>
        <dbReference type="Proteomes" id="UP000031532"/>
    </source>
</evidence>
<dbReference type="GO" id="GO:0003677">
    <property type="term" value="F:DNA binding"/>
    <property type="evidence" value="ECO:0007669"/>
    <property type="project" value="UniProtKB-KW"/>
</dbReference>
<dbReference type="InterPro" id="IPR036390">
    <property type="entry name" value="WH_DNA-bd_sf"/>
</dbReference>
<name>A0A9X5EAH9_9CYAN</name>
<dbReference type="GO" id="GO:0005829">
    <property type="term" value="C:cytosol"/>
    <property type="evidence" value="ECO:0007669"/>
    <property type="project" value="TreeGrafter"/>
</dbReference>
<evidence type="ECO:0000259" key="4">
    <source>
        <dbReference type="PROSITE" id="PS50042"/>
    </source>
</evidence>
<feature type="domain" description="Cyclic nucleotide-binding" evidence="4">
    <location>
        <begin position="15"/>
        <end position="116"/>
    </location>
</feature>
<dbReference type="GO" id="GO:0003700">
    <property type="term" value="F:DNA-binding transcription factor activity"/>
    <property type="evidence" value="ECO:0007669"/>
    <property type="project" value="TreeGrafter"/>
</dbReference>
<dbReference type="Pfam" id="PF13545">
    <property type="entry name" value="HTH_Crp_2"/>
    <property type="match status" value="1"/>
</dbReference>